<dbReference type="Gene3D" id="1.10.10.10">
    <property type="entry name" value="Winged helix-like DNA-binding domain superfamily/Winged helix DNA-binding domain"/>
    <property type="match status" value="1"/>
</dbReference>
<proteinExistence type="predicted"/>
<evidence type="ECO:0000256" key="4">
    <source>
        <dbReference type="ARBA" id="ARBA00023125"/>
    </source>
</evidence>
<dbReference type="PROSITE" id="PS51755">
    <property type="entry name" value="OMPR_PHOB"/>
    <property type="match status" value="1"/>
</dbReference>
<dbReference type="InterPro" id="IPR016032">
    <property type="entry name" value="Sig_transdc_resp-reg_C-effctor"/>
</dbReference>
<feature type="modified residue" description="4-aspartylphosphate" evidence="6">
    <location>
        <position position="53"/>
    </location>
</feature>
<evidence type="ECO:0000259" key="9">
    <source>
        <dbReference type="PROSITE" id="PS51755"/>
    </source>
</evidence>
<dbReference type="RefSeq" id="WP_013708310.1">
    <property type="nucleotide sequence ID" value="NC_015389.1"/>
</dbReference>
<dbReference type="Proteomes" id="UP000006851">
    <property type="component" value="Chromosome"/>
</dbReference>
<dbReference type="GO" id="GO:0032993">
    <property type="term" value="C:protein-DNA complex"/>
    <property type="evidence" value="ECO:0007669"/>
    <property type="project" value="TreeGrafter"/>
</dbReference>
<sequence>MADTVLIAEDDGDIIEILSLYLGGSGYEVRAARNGADALEILRREQVAVALVDIMMPKMNGYDLIKAARAESQVPIIIISARAEAADKIIGLDAGADGYITKPFDPLEVTAYIRAVLRRGGSHGHATQSLSGRGDGRIQVGDLEFDTERLCLAKGGEPIALTAAELRIVAALMSRPGRIFTKAQLYACVNGRPCDSGANSVMVHISNIRAKLEDDPLSPRFIKTVRGLGYRLEG</sequence>
<dbReference type="InterPro" id="IPR001789">
    <property type="entry name" value="Sig_transdc_resp-reg_receiver"/>
</dbReference>
<dbReference type="SMART" id="SM00862">
    <property type="entry name" value="Trans_reg_C"/>
    <property type="match status" value="1"/>
</dbReference>
<feature type="domain" description="OmpR/PhoB-type" evidence="9">
    <location>
        <begin position="135"/>
        <end position="234"/>
    </location>
</feature>
<dbReference type="GO" id="GO:0000976">
    <property type="term" value="F:transcription cis-regulatory region binding"/>
    <property type="evidence" value="ECO:0007669"/>
    <property type="project" value="TreeGrafter"/>
</dbReference>
<dbReference type="Gene3D" id="3.40.50.2300">
    <property type="match status" value="1"/>
</dbReference>
<dbReference type="SUPFAM" id="SSF46894">
    <property type="entry name" value="C-terminal effector domain of the bipartite response regulators"/>
    <property type="match status" value="1"/>
</dbReference>
<dbReference type="PANTHER" id="PTHR48111">
    <property type="entry name" value="REGULATOR OF RPOS"/>
    <property type="match status" value="1"/>
</dbReference>
<keyword evidence="1 6" id="KW-0597">Phosphoprotein</keyword>
<dbReference type="InterPro" id="IPR011006">
    <property type="entry name" value="CheY-like_superfamily"/>
</dbReference>
<dbReference type="GO" id="GO:0005829">
    <property type="term" value="C:cytosol"/>
    <property type="evidence" value="ECO:0007669"/>
    <property type="project" value="TreeGrafter"/>
</dbReference>
<dbReference type="InterPro" id="IPR036388">
    <property type="entry name" value="WH-like_DNA-bd_sf"/>
</dbReference>
<keyword evidence="4 7" id="KW-0238">DNA-binding</keyword>
<evidence type="ECO:0000256" key="2">
    <source>
        <dbReference type="ARBA" id="ARBA00023012"/>
    </source>
</evidence>
<keyword evidence="11" id="KW-1185">Reference proteome</keyword>
<evidence type="ECO:0000256" key="5">
    <source>
        <dbReference type="ARBA" id="ARBA00023163"/>
    </source>
</evidence>
<dbReference type="KEGG" id="cgo:Corgl_0449"/>
<dbReference type="GO" id="GO:0006355">
    <property type="term" value="P:regulation of DNA-templated transcription"/>
    <property type="evidence" value="ECO:0007669"/>
    <property type="project" value="InterPro"/>
</dbReference>
<dbReference type="EMBL" id="CP002628">
    <property type="protein sequence ID" value="AEB06567.1"/>
    <property type="molecule type" value="Genomic_DNA"/>
</dbReference>
<dbReference type="CDD" id="cd00383">
    <property type="entry name" value="trans_reg_C"/>
    <property type="match status" value="1"/>
</dbReference>
<dbReference type="SMART" id="SM00448">
    <property type="entry name" value="REC"/>
    <property type="match status" value="1"/>
</dbReference>
<keyword evidence="2" id="KW-0902">Two-component regulatory system</keyword>
<name>F2N792_CORGP</name>
<dbReference type="PANTHER" id="PTHR48111:SF1">
    <property type="entry name" value="TWO-COMPONENT RESPONSE REGULATOR ORR33"/>
    <property type="match status" value="1"/>
</dbReference>
<evidence type="ECO:0000313" key="11">
    <source>
        <dbReference type="Proteomes" id="UP000006851"/>
    </source>
</evidence>
<dbReference type="InterPro" id="IPR001867">
    <property type="entry name" value="OmpR/PhoB-type_DNA-bd"/>
</dbReference>
<evidence type="ECO:0000259" key="8">
    <source>
        <dbReference type="PROSITE" id="PS50110"/>
    </source>
</evidence>
<dbReference type="Pfam" id="PF00072">
    <property type="entry name" value="Response_reg"/>
    <property type="match status" value="1"/>
</dbReference>
<dbReference type="PROSITE" id="PS50110">
    <property type="entry name" value="RESPONSE_REGULATORY"/>
    <property type="match status" value="1"/>
</dbReference>
<dbReference type="Pfam" id="PF00486">
    <property type="entry name" value="Trans_reg_C"/>
    <property type="match status" value="1"/>
</dbReference>
<evidence type="ECO:0000256" key="3">
    <source>
        <dbReference type="ARBA" id="ARBA00023015"/>
    </source>
</evidence>
<reference evidence="11" key="1">
    <citation type="journal article" date="2013" name="Stand. Genomic Sci.">
        <title>Complete genome sequence of Coriobacterium glomerans type strain (PW2(T)) from the midgut of Pyrrhocoris apterus L. (red soldier bug).</title>
        <authorList>
            <person name="Stackebrandt E."/>
            <person name="Zeytun A."/>
            <person name="Lapidus A."/>
            <person name="Nolan M."/>
            <person name="Lucas S."/>
            <person name="Hammon N."/>
            <person name="Deshpande S."/>
            <person name="Cheng J.F."/>
            <person name="Tapia R."/>
            <person name="Goodwin L.A."/>
            <person name="Pitluck S."/>
            <person name="Liolios K."/>
            <person name="Pagani I."/>
            <person name="Ivanova N."/>
            <person name="Mavromatis K."/>
            <person name="Mikhailova N."/>
            <person name="Huntemann M."/>
            <person name="Pati A."/>
            <person name="Chen A."/>
            <person name="Palaniappan K."/>
            <person name="Chang Y.J."/>
            <person name="Land M."/>
            <person name="Hauser L."/>
            <person name="Rohde M."/>
            <person name="Pukall R."/>
            <person name="Goker M."/>
            <person name="Detter J.C."/>
            <person name="Woyke T."/>
            <person name="Bristow J."/>
            <person name="Eisen J.A."/>
            <person name="Markowitz V."/>
            <person name="Hugenholtz P."/>
            <person name="Kyrpides N.C."/>
            <person name="Klenk H.P."/>
        </authorList>
    </citation>
    <scope>NUCLEOTIDE SEQUENCE</scope>
    <source>
        <strain evidence="11">ATCC 49209 / DSM 20642 / JCM 10262 / PW2</strain>
    </source>
</reference>
<dbReference type="SUPFAM" id="SSF52172">
    <property type="entry name" value="CheY-like"/>
    <property type="match status" value="1"/>
</dbReference>
<feature type="DNA-binding region" description="OmpR/PhoB-type" evidence="7">
    <location>
        <begin position="135"/>
        <end position="234"/>
    </location>
</feature>
<dbReference type="AlphaFoldDB" id="F2N792"/>
<evidence type="ECO:0000256" key="1">
    <source>
        <dbReference type="ARBA" id="ARBA00022553"/>
    </source>
</evidence>
<gene>
    <name evidence="10" type="ordered locus">Corgl_0449</name>
</gene>
<dbReference type="InterPro" id="IPR039420">
    <property type="entry name" value="WalR-like"/>
</dbReference>
<organism evidence="10 11">
    <name type="scientific">Coriobacterium glomerans (strain ATCC 49209 / DSM 20642 / JCM 10262 / PW2)</name>
    <dbReference type="NCBI Taxonomy" id="700015"/>
    <lineage>
        <taxon>Bacteria</taxon>
        <taxon>Bacillati</taxon>
        <taxon>Actinomycetota</taxon>
        <taxon>Coriobacteriia</taxon>
        <taxon>Coriobacteriales</taxon>
        <taxon>Coriobacteriaceae</taxon>
        <taxon>Coriobacterium</taxon>
    </lineage>
</organism>
<keyword evidence="5" id="KW-0804">Transcription</keyword>
<evidence type="ECO:0000313" key="10">
    <source>
        <dbReference type="EMBL" id="AEB06567.1"/>
    </source>
</evidence>
<keyword evidence="3" id="KW-0805">Transcription regulation</keyword>
<dbReference type="HOGENOM" id="CLU_000445_30_4_11"/>
<protein>
    <submittedName>
        <fullName evidence="10">Two component transcriptional regulator, winged helix family</fullName>
    </submittedName>
</protein>
<accession>F2N792</accession>
<dbReference type="STRING" id="700015.Corgl_0449"/>
<dbReference type="eggNOG" id="COG0745">
    <property type="taxonomic scope" value="Bacteria"/>
</dbReference>
<evidence type="ECO:0000256" key="7">
    <source>
        <dbReference type="PROSITE-ProRule" id="PRU01091"/>
    </source>
</evidence>
<evidence type="ECO:0000256" key="6">
    <source>
        <dbReference type="PROSITE-ProRule" id="PRU00169"/>
    </source>
</evidence>
<dbReference type="Gene3D" id="6.10.250.690">
    <property type="match status" value="1"/>
</dbReference>
<dbReference type="GO" id="GO:0000156">
    <property type="term" value="F:phosphorelay response regulator activity"/>
    <property type="evidence" value="ECO:0007669"/>
    <property type="project" value="TreeGrafter"/>
</dbReference>
<feature type="domain" description="Response regulatory" evidence="8">
    <location>
        <begin position="4"/>
        <end position="117"/>
    </location>
</feature>
<dbReference type="OrthoDB" id="9775518at2"/>